<dbReference type="AlphaFoldDB" id="A0A084SL10"/>
<keyword evidence="1" id="KW-0449">Lipoprotein</keyword>
<sequence>MWVACAVLGGCQLDPSVQTGTEVINMRIPLTGDVCGVVSASAAVSAVDMTPIGPVSLTVADAAITGSITSVPAGAGRKVQVNAYNSAGLEVYAGSTEVIVEAGKTVSANITLYRNTRNCPLTTPTGTIDITGTLDTGSPPTDGGTPSDGGVVVLEGTDYAFTFNDVALSSNGVVHFLDGTNDKVRRLDLTTQRFLPAFAGTGDAVSMAVAPDGSATYLGYTGGRIDAFNPVDATSRFFGAAPETASSLLVTGDYLFTVDGSGSWDSHSLYQRSTGARVATADWRYSSRAMVFSPINKRVYHLDSGVSPTDVRMVQVDHIAGTMGTETDSPYHGSYSLPNPLRLLPDESGVIVGSGLIFNTRDLTYRTSIGLTFQDIAFHGDRLYIIDTVGETTQLRVLSSTFDILSAAYYQGTAKRVFAYNGQLVLITQNKTGGGLRVHLIPL</sequence>
<name>A0A084SL10_9BACT</name>
<proteinExistence type="predicted"/>
<comment type="caution">
    <text evidence="1">The sequence shown here is derived from an EMBL/GenBank/DDBJ whole genome shotgun (WGS) entry which is preliminary data.</text>
</comment>
<dbReference type="Proteomes" id="UP000028547">
    <property type="component" value="Unassembled WGS sequence"/>
</dbReference>
<gene>
    <name evidence="1" type="ORF">Q664_36580</name>
</gene>
<protein>
    <submittedName>
        <fullName evidence="1">Lipoprotein</fullName>
    </submittedName>
</protein>
<reference evidence="1 2" key="1">
    <citation type="submission" date="2014-07" db="EMBL/GenBank/DDBJ databases">
        <title>Draft Genome Sequence of Gephyronic Acid Producer, Cystobacter violaceus Strain Cb vi76.</title>
        <authorList>
            <person name="Stevens D.C."/>
            <person name="Young J."/>
            <person name="Carmichael R."/>
            <person name="Tan J."/>
            <person name="Taylor R.E."/>
        </authorList>
    </citation>
    <scope>NUCLEOTIDE SEQUENCE [LARGE SCALE GENOMIC DNA]</scope>
    <source>
        <strain evidence="1 2">Cb vi76</strain>
    </source>
</reference>
<organism evidence="1 2">
    <name type="scientific">Archangium violaceum Cb vi76</name>
    <dbReference type="NCBI Taxonomy" id="1406225"/>
    <lineage>
        <taxon>Bacteria</taxon>
        <taxon>Pseudomonadati</taxon>
        <taxon>Myxococcota</taxon>
        <taxon>Myxococcia</taxon>
        <taxon>Myxococcales</taxon>
        <taxon>Cystobacterineae</taxon>
        <taxon>Archangiaceae</taxon>
        <taxon>Archangium</taxon>
    </lineage>
</organism>
<dbReference type="SUPFAM" id="SSF75011">
    <property type="entry name" value="3-carboxy-cis,cis-mucoante lactonizing enzyme"/>
    <property type="match status" value="1"/>
</dbReference>
<dbReference type="EMBL" id="JPMI01000259">
    <property type="protein sequence ID" value="KFA89145.1"/>
    <property type="molecule type" value="Genomic_DNA"/>
</dbReference>
<evidence type="ECO:0000313" key="1">
    <source>
        <dbReference type="EMBL" id="KFA89145.1"/>
    </source>
</evidence>
<evidence type="ECO:0000313" key="2">
    <source>
        <dbReference type="Proteomes" id="UP000028547"/>
    </source>
</evidence>
<accession>A0A084SL10</accession>